<dbReference type="EMBL" id="BLXT01006839">
    <property type="protein sequence ID" value="GFO33929.1"/>
    <property type="molecule type" value="Genomic_DNA"/>
</dbReference>
<keyword evidence="1" id="KW-0472">Membrane</keyword>
<evidence type="ECO:0000313" key="3">
    <source>
        <dbReference type="Proteomes" id="UP000735302"/>
    </source>
</evidence>
<keyword evidence="1" id="KW-1133">Transmembrane helix</keyword>
<sequence>MSHSSRHYPYVERGGVGGTVDSESVLRSAGTLLLRVRASPMAPWPDGGPETLRSLDCGQAMYIQPNSDERKLFVTFHFTSLILFFFVFFHNMTLSKATP</sequence>
<accession>A0AAV4CPY1</accession>
<protein>
    <submittedName>
        <fullName evidence="2">Uncharacterized protein</fullName>
    </submittedName>
</protein>
<evidence type="ECO:0000313" key="2">
    <source>
        <dbReference type="EMBL" id="GFO33929.1"/>
    </source>
</evidence>
<gene>
    <name evidence="2" type="ORF">PoB_006043400</name>
</gene>
<dbReference type="Proteomes" id="UP000735302">
    <property type="component" value="Unassembled WGS sequence"/>
</dbReference>
<reference evidence="2 3" key="1">
    <citation type="journal article" date="2021" name="Elife">
        <title>Chloroplast acquisition without the gene transfer in kleptoplastic sea slugs, Plakobranchus ocellatus.</title>
        <authorList>
            <person name="Maeda T."/>
            <person name="Takahashi S."/>
            <person name="Yoshida T."/>
            <person name="Shimamura S."/>
            <person name="Takaki Y."/>
            <person name="Nagai Y."/>
            <person name="Toyoda A."/>
            <person name="Suzuki Y."/>
            <person name="Arimoto A."/>
            <person name="Ishii H."/>
            <person name="Satoh N."/>
            <person name="Nishiyama T."/>
            <person name="Hasebe M."/>
            <person name="Maruyama T."/>
            <person name="Minagawa J."/>
            <person name="Obokata J."/>
            <person name="Shigenobu S."/>
        </authorList>
    </citation>
    <scope>NUCLEOTIDE SEQUENCE [LARGE SCALE GENOMIC DNA]</scope>
</reference>
<evidence type="ECO:0000256" key="1">
    <source>
        <dbReference type="SAM" id="Phobius"/>
    </source>
</evidence>
<dbReference type="AlphaFoldDB" id="A0AAV4CPY1"/>
<comment type="caution">
    <text evidence="2">The sequence shown here is derived from an EMBL/GenBank/DDBJ whole genome shotgun (WGS) entry which is preliminary data.</text>
</comment>
<keyword evidence="3" id="KW-1185">Reference proteome</keyword>
<feature type="transmembrane region" description="Helical" evidence="1">
    <location>
        <begin position="72"/>
        <end position="89"/>
    </location>
</feature>
<organism evidence="2 3">
    <name type="scientific">Plakobranchus ocellatus</name>
    <dbReference type="NCBI Taxonomy" id="259542"/>
    <lineage>
        <taxon>Eukaryota</taxon>
        <taxon>Metazoa</taxon>
        <taxon>Spiralia</taxon>
        <taxon>Lophotrochozoa</taxon>
        <taxon>Mollusca</taxon>
        <taxon>Gastropoda</taxon>
        <taxon>Heterobranchia</taxon>
        <taxon>Euthyneura</taxon>
        <taxon>Panpulmonata</taxon>
        <taxon>Sacoglossa</taxon>
        <taxon>Placobranchoidea</taxon>
        <taxon>Plakobranchidae</taxon>
        <taxon>Plakobranchus</taxon>
    </lineage>
</organism>
<keyword evidence="1" id="KW-0812">Transmembrane</keyword>
<proteinExistence type="predicted"/>
<name>A0AAV4CPY1_9GAST</name>